<dbReference type="GO" id="GO:0004222">
    <property type="term" value="F:metalloendopeptidase activity"/>
    <property type="evidence" value="ECO:0007669"/>
    <property type="project" value="InterPro"/>
</dbReference>
<dbReference type="EC" id="3.4.26.1" evidence="10"/>
<evidence type="ECO:0000256" key="3">
    <source>
        <dbReference type="ARBA" id="ARBA00022670"/>
    </source>
</evidence>
<keyword evidence="14" id="KW-1185">Reference proteome</keyword>
<keyword evidence="6" id="KW-0256">Endoplasmic reticulum</keyword>
<dbReference type="Proteomes" id="UP000807306">
    <property type="component" value="Unassembled WGS sequence"/>
</dbReference>
<dbReference type="AlphaFoldDB" id="A0A9P6E7X7"/>
<name>A0A9P6E7X7_9AGAR</name>
<dbReference type="GO" id="GO:0005789">
    <property type="term" value="C:endoplasmic reticulum membrane"/>
    <property type="evidence" value="ECO:0007669"/>
    <property type="project" value="UniProtKB-SubCell"/>
</dbReference>
<dbReference type="PANTHER" id="PTHR13046">
    <property type="entry name" value="PROTEASE U48 CAAX PRENYL PROTEASE RCE1"/>
    <property type="match status" value="1"/>
</dbReference>
<comment type="subcellular location">
    <subcellularLocation>
        <location evidence="1">Endoplasmic reticulum membrane</location>
        <topology evidence="1">Multi-pass membrane protein</topology>
    </subcellularLocation>
</comment>
<feature type="transmembrane region" description="Helical" evidence="11">
    <location>
        <begin position="74"/>
        <end position="95"/>
    </location>
</feature>
<dbReference type="InterPro" id="IPR003675">
    <property type="entry name" value="Rce1/LyrA-like_dom"/>
</dbReference>
<dbReference type="EMBL" id="MU157904">
    <property type="protein sequence ID" value="KAF9524127.1"/>
    <property type="molecule type" value="Genomic_DNA"/>
</dbReference>
<evidence type="ECO:0000259" key="12">
    <source>
        <dbReference type="Pfam" id="PF02517"/>
    </source>
</evidence>
<dbReference type="InterPro" id="IPR039731">
    <property type="entry name" value="Rce1"/>
</dbReference>
<keyword evidence="4 11" id="KW-0812">Transmembrane</keyword>
<organism evidence="13 14">
    <name type="scientific">Crepidotus variabilis</name>
    <dbReference type="NCBI Taxonomy" id="179855"/>
    <lineage>
        <taxon>Eukaryota</taxon>
        <taxon>Fungi</taxon>
        <taxon>Dikarya</taxon>
        <taxon>Basidiomycota</taxon>
        <taxon>Agaricomycotina</taxon>
        <taxon>Agaricomycetes</taxon>
        <taxon>Agaricomycetidae</taxon>
        <taxon>Agaricales</taxon>
        <taxon>Agaricineae</taxon>
        <taxon>Crepidotaceae</taxon>
        <taxon>Crepidotus</taxon>
    </lineage>
</organism>
<evidence type="ECO:0000256" key="2">
    <source>
        <dbReference type="ARBA" id="ARBA00006897"/>
    </source>
</evidence>
<feature type="transmembrane region" description="Helical" evidence="11">
    <location>
        <begin position="13"/>
        <end position="33"/>
    </location>
</feature>
<evidence type="ECO:0000313" key="13">
    <source>
        <dbReference type="EMBL" id="KAF9524127.1"/>
    </source>
</evidence>
<accession>A0A9P6E7X7</accession>
<protein>
    <recommendedName>
        <fullName evidence="10">intramembrane prenyl-peptidase Rce1</fullName>
        <ecNumber evidence="10">3.4.26.1</ecNumber>
    </recommendedName>
</protein>
<evidence type="ECO:0000256" key="1">
    <source>
        <dbReference type="ARBA" id="ARBA00004477"/>
    </source>
</evidence>
<evidence type="ECO:0000313" key="14">
    <source>
        <dbReference type="Proteomes" id="UP000807306"/>
    </source>
</evidence>
<comment type="similarity">
    <text evidence="2">Belongs to the peptidase U48 family.</text>
</comment>
<evidence type="ECO:0000256" key="10">
    <source>
        <dbReference type="ARBA" id="ARBA00049729"/>
    </source>
</evidence>
<sequence>MHLLFQNPILSTWTAHAISFGIGLTYVGSIYLSKNARLSFASKLKLAPGEATGNFPRSKLKEERWRDDPDVIKARMAAVSLATILICLWVLGILWRRVGGTLDVLEIATDATLLRLGFYPLSLSINPYQLLDLRSYSPHFVTPVLFIGPLLGSFLGGQLPGQRNWYWQSHIIARFFGLQGARNYWVGPITEEIVFRACVLSIYQLSGASKKKMIFLAPLTFGLAHAHHAWETYNRYGRTTAAAKRAILVTLFQLTYTTLFGIHVSYLFLRTGSIWPAITSHIFCNTMGIPEIGYELATYKRWKQVIIVTYLAGIAAFIYVLPRWTLTSDNLYWPSEPNTQHPFGKY</sequence>
<keyword evidence="5" id="KW-0378">Hydrolase</keyword>
<keyword evidence="3" id="KW-0645">Protease</keyword>
<evidence type="ECO:0000256" key="5">
    <source>
        <dbReference type="ARBA" id="ARBA00022801"/>
    </source>
</evidence>
<evidence type="ECO:0000256" key="4">
    <source>
        <dbReference type="ARBA" id="ARBA00022692"/>
    </source>
</evidence>
<proteinExistence type="inferred from homology"/>
<dbReference type="GO" id="GO:0071586">
    <property type="term" value="P:CAAX-box protein processing"/>
    <property type="evidence" value="ECO:0007669"/>
    <property type="project" value="InterPro"/>
</dbReference>
<dbReference type="OrthoDB" id="271604at2759"/>
<comment type="catalytic activity">
    <reaction evidence="9">
        <text>Hydrolyzes the peptide bond -P2-(S-farnesyl or geranylgeranyl)C-P1'-P2'-P3'-COOH where P1' and P2' are amino acids with aliphatic sidechains and P3' is any C-terminal residue.</text>
        <dbReference type="EC" id="3.4.26.1"/>
    </reaction>
</comment>
<feature type="transmembrane region" description="Helical" evidence="11">
    <location>
        <begin position="140"/>
        <end position="159"/>
    </location>
</feature>
<reference evidence="13" key="1">
    <citation type="submission" date="2020-11" db="EMBL/GenBank/DDBJ databases">
        <authorList>
            <consortium name="DOE Joint Genome Institute"/>
            <person name="Ahrendt S."/>
            <person name="Riley R."/>
            <person name="Andreopoulos W."/>
            <person name="Labutti K."/>
            <person name="Pangilinan J."/>
            <person name="Ruiz-Duenas F.J."/>
            <person name="Barrasa J.M."/>
            <person name="Sanchez-Garcia M."/>
            <person name="Camarero S."/>
            <person name="Miyauchi S."/>
            <person name="Serrano A."/>
            <person name="Linde D."/>
            <person name="Babiker R."/>
            <person name="Drula E."/>
            <person name="Ayuso-Fernandez I."/>
            <person name="Pacheco R."/>
            <person name="Padilla G."/>
            <person name="Ferreira P."/>
            <person name="Barriuso J."/>
            <person name="Kellner H."/>
            <person name="Castanera R."/>
            <person name="Alfaro M."/>
            <person name="Ramirez L."/>
            <person name="Pisabarro A.G."/>
            <person name="Kuo A."/>
            <person name="Tritt A."/>
            <person name="Lipzen A."/>
            <person name="He G."/>
            <person name="Yan M."/>
            <person name="Ng V."/>
            <person name="Cullen D."/>
            <person name="Martin F."/>
            <person name="Rosso M.-N."/>
            <person name="Henrissat B."/>
            <person name="Hibbett D."/>
            <person name="Martinez A.T."/>
            <person name="Grigoriev I.V."/>
        </authorList>
    </citation>
    <scope>NUCLEOTIDE SEQUENCE</scope>
    <source>
        <strain evidence="13">CBS 506.95</strain>
    </source>
</reference>
<feature type="transmembrane region" description="Helical" evidence="11">
    <location>
        <begin position="246"/>
        <end position="268"/>
    </location>
</feature>
<feature type="transmembrane region" description="Helical" evidence="11">
    <location>
        <begin position="305"/>
        <end position="324"/>
    </location>
</feature>
<feature type="domain" description="CAAX prenyl protease 2/Lysostaphin resistance protein A-like" evidence="12">
    <location>
        <begin position="179"/>
        <end position="287"/>
    </location>
</feature>
<comment type="caution">
    <text evidence="13">The sequence shown here is derived from an EMBL/GenBank/DDBJ whole genome shotgun (WGS) entry which is preliminary data.</text>
</comment>
<evidence type="ECO:0000256" key="8">
    <source>
        <dbReference type="ARBA" id="ARBA00023136"/>
    </source>
</evidence>
<evidence type="ECO:0000256" key="11">
    <source>
        <dbReference type="SAM" id="Phobius"/>
    </source>
</evidence>
<gene>
    <name evidence="13" type="ORF">CPB83DRAFT_861789</name>
</gene>
<dbReference type="PANTHER" id="PTHR13046:SF0">
    <property type="entry name" value="CAAX PRENYL PROTEASE 2"/>
    <property type="match status" value="1"/>
</dbReference>
<evidence type="ECO:0000256" key="9">
    <source>
        <dbReference type="ARBA" id="ARBA00047280"/>
    </source>
</evidence>
<evidence type="ECO:0000256" key="6">
    <source>
        <dbReference type="ARBA" id="ARBA00022824"/>
    </source>
</evidence>
<keyword evidence="7 11" id="KW-1133">Transmembrane helix</keyword>
<dbReference type="Pfam" id="PF02517">
    <property type="entry name" value="Rce1-like"/>
    <property type="match status" value="1"/>
</dbReference>
<evidence type="ECO:0000256" key="7">
    <source>
        <dbReference type="ARBA" id="ARBA00022989"/>
    </source>
</evidence>
<feature type="transmembrane region" description="Helical" evidence="11">
    <location>
        <begin position="274"/>
        <end position="293"/>
    </location>
</feature>
<keyword evidence="8 11" id="KW-0472">Membrane</keyword>